<evidence type="ECO:0000256" key="3">
    <source>
        <dbReference type="ARBA" id="ARBA00022741"/>
    </source>
</evidence>
<keyword evidence="3" id="KW-0547">Nucleotide-binding</keyword>
<dbReference type="GO" id="GO:0005524">
    <property type="term" value="F:ATP binding"/>
    <property type="evidence" value="ECO:0007669"/>
    <property type="project" value="UniProtKB-KW"/>
</dbReference>
<dbReference type="Gene3D" id="3.30.1360.30">
    <property type="entry name" value="GAD-like domain"/>
    <property type="match status" value="1"/>
</dbReference>
<dbReference type="InterPro" id="IPR002312">
    <property type="entry name" value="Asp/Asn-tRNA-synth_IIb"/>
</dbReference>
<evidence type="ECO:0000259" key="7">
    <source>
        <dbReference type="PROSITE" id="PS50862"/>
    </source>
</evidence>
<dbReference type="InterPro" id="IPR045864">
    <property type="entry name" value="aa-tRNA-synth_II/BPL/LPL"/>
</dbReference>
<dbReference type="InterPro" id="IPR004115">
    <property type="entry name" value="GAD-like_sf"/>
</dbReference>
<dbReference type="PROSITE" id="PS50862">
    <property type="entry name" value="AA_TRNA_LIGASE_II"/>
    <property type="match status" value="1"/>
</dbReference>
<keyword evidence="5" id="KW-0648">Protein biosynthesis</keyword>
<proteinExistence type="inferred from homology"/>
<evidence type="ECO:0000256" key="1">
    <source>
        <dbReference type="ARBA" id="ARBA00006303"/>
    </source>
</evidence>
<accession>A0A8H3EZ47</accession>
<dbReference type="InterPro" id="IPR004524">
    <property type="entry name" value="Asp-tRNA-ligase_1"/>
</dbReference>
<dbReference type="OrthoDB" id="439710at2759"/>
<dbReference type="EMBL" id="CAJPDQ010000011">
    <property type="protein sequence ID" value="CAF9916211.1"/>
    <property type="molecule type" value="Genomic_DNA"/>
</dbReference>
<evidence type="ECO:0000313" key="8">
    <source>
        <dbReference type="EMBL" id="CAF9916211.1"/>
    </source>
</evidence>
<dbReference type="InterPro" id="IPR006195">
    <property type="entry name" value="aa-tRNA-synth_II"/>
</dbReference>
<sequence>MAPRYQLFCPVIKIHVSIPLLDRANTKYTVSFVAPSNKDTIAKLRFSEAARGQTVTLHGYLGHSRTPSKKLTFVEFFGPELDEQIQLVSIVEVSGQHVHESLRHKKALTPAVIKGQIKVKSAPTVTERDKQQVPNEIELLEIHVLNEFSNDVDNSHSLGPDQRHLQLKSSSQLRQALQFRSQIYNAACTELTAQAYQHIETPLLFRSTSEGAREFLVPTRQRGLAYALPQSPQQYKQLLMASGIPRYFQMARCFRDEDMRADRQPEFTQLDLERAFASGRDVMADVERLVRRIIQKIPAPYGGTTLQIPEDSAFDTLTYHQAMSKYGIDKPDLRLEYSIKRIDHLLPVDLISKISPLHQPAVDISMFSAPESMESNPSRMREFISTFLDAPDATTYNSNPHGGPGVFIYDSRSPLSGLQAFGFEAAEEVERLFEPRDGDLLLIQARPNEEFTGGSTALGRLMIDLNKSALDQNLKTLSKELKFLWVVDFPLFTPVSTGEESQRKFTELQSTHHPFTSPKTAEDVDLLITNPRAAIADHYDLVVNGVEVGGGSRRIHNAAVQRFIMEQVLKLPVGKVEEFAHLLEALGTGCPPHAGFALGFDRFIAVLLGEYSVRSVMAFPKWGKGDDPLVKAPAQVSDEDWKIYKLSPMS</sequence>
<protein>
    <recommendedName>
        <fullName evidence="7">Aminoacyl-transfer RNA synthetases class-II family profile domain-containing protein</fullName>
    </recommendedName>
</protein>
<dbReference type="Gene3D" id="3.30.930.10">
    <property type="entry name" value="Bira Bifunctional Protein, Domain 2"/>
    <property type="match status" value="1"/>
</dbReference>
<dbReference type="PANTHER" id="PTHR22594:SF5">
    <property type="entry name" value="ASPARTATE--TRNA LIGASE, MITOCHONDRIAL"/>
    <property type="match status" value="1"/>
</dbReference>
<dbReference type="Proteomes" id="UP000664169">
    <property type="component" value="Unassembled WGS sequence"/>
</dbReference>
<dbReference type="GO" id="GO:0004815">
    <property type="term" value="F:aspartate-tRNA ligase activity"/>
    <property type="evidence" value="ECO:0007669"/>
    <property type="project" value="TreeGrafter"/>
</dbReference>
<dbReference type="SUPFAM" id="SSF55681">
    <property type="entry name" value="Class II aaRS and biotin synthetases"/>
    <property type="match status" value="1"/>
</dbReference>
<evidence type="ECO:0000256" key="4">
    <source>
        <dbReference type="ARBA" id="ARBA00022840"/>
    </source>
</evidence>
<keyword evidence="6" id="KW-0030">Aminoacyl-tRNA synthetase</keyword>
<evidence type="ECO:0000256" key="5">
    <source>
        <dbReference type="ARBA" id="ARBA00022917"/>
    </source>
</evidence>
<keyword evidence="2" id="KW-0436">Ligase</keyword>
<gene>
    <name evidence="8" type="ORF">GOMPHAMPRED_000929</name>
</gene>
<organism evidence="8 9">
    <name type="scientific">Gomphillus americanus</name>
    <dbReference type="NCBI Taxonomy" id="1940652"/>
    <lineage>
        <taxon>Eukaryota</taxon>
        <taxon>Fungi</taxon>
        <taxon>Dikarya</taxon>
        <taxon>Ascomycota</taxon>
        <taxon>Pezizomycotina</taxon>
        <taxon>Lecanoromycetes</taxon>
        <taxon>OSLEUM clade</taxon>
        <taxon>Ostropomycetidae</taxon>
        <taxon>Ostropales</taxon>
        <taxon>Graphidaceae</taxon>
        <taxon>Gomphilloideae</taxon>
        <taxon>Gomphillus</taxon>
    </lineage>
</organism>
<dbReference type="NCBIfam" id="TIGR00459">
    <property type="entry name" value="aspS_bact"/>
    <property type="match status" value="1"/>
</dbReference>
<keyword evidence="9" id="KW-1185">Reference proteome</keyword>
<dbReference type="GO" id="GO:0005739">
    <property type="term" value="C:mitochondrion"/>
    <property type="evidence" value="ECO:0007669"/>
    <property type="project" value="TreeGrafter"/>
</dbReference>
<dbReference type="PANTHER" id="PTHR22594">
    <property type="entry name" value="ASPARTYL/LYSYL-TRNA SYNTHETASE"/>
    <property type="match status" value="1"/>
</dbReference>
<evidence type="ECO:0000256" key="6">
    <source>
        <dbReference type="ARBA" id="ARBA00023146"/>
    </source>
</evidence>
<comment type="caution">
    <text evidence="8">The sequence shown here is derived from an EMBL/GenBank/DDBJ whole genome shotgun (WGS) entry which is preliminary data.</text>
</comment>
<evidence type="ECO:0000256" key="2">
    <source>
        <dbReference type="ARBA" id="ARBA00022598"/>
    </source>
</evidence>
<reference evidence="8" key="1">
    <citation type="submission" date="2021-03" db="EMBL/GenBank/DDBJ databases">
        <authorList>
            <person name="Tagirdzhanova G."/>
        </authorList>
    </citation>
    <scope>NUCLEOTIDE SEQUENCE</scope>
</reference>
<dbReference type="GO" id="GO:0006422">
    <property type="term" value="P:aspartyl-tRNA aminoacylation"/>
    <property type="evidence" value="ECO:0007669"/>
    <property type="project" value="TreeGrafter"/>
</dbReference>
<dbReference type="Pfam" id="PF00152">
    <property type="entry name" value="tRNA-synt_2"/>
    <property type="match status" value="1"/>
</dbReference>
<name>A0A8H3EZ47_9LECA</name>
<dbReference type="InterPro" id="IPR004364">
    <property type="entry name" value="Aa-tRNA-synt_II"/>
</dbReference>
<keyword evidence="4" id="KW-0067">ATP-binding</keyword>
<evidence type="ECO:0000313" key="9">
    <source>
        <dbReference type="Proteomes" id="UP000664169"/>
    </source>
</evidence>
<comment type="similarity">
    <text evidence="1">Belongs to the class-II aminoacyl-tRNA synthetase family. Type 1 subfamily.</text>
</comment>
<dbReference type="PRINTS" id="PR01042">
    <property type="entry name" value="TRNASYNTHASP"/>
</dbReference>
<feature type="domain" description="Aminoacyl-transfer RNA synthetases class-II family profile" evidence="7">
    <location>
        <begin position="177"/>
        <end position="620"/>
    </location>
</feature>
<dbReference type="AlphaFoldDB" id="A0A8H3EZ47"/>